<evidence type="ECO:0000313" key="3">
    <source>
        <dbReference type="EMBL" id="CAH2408709.1"/>
    </source>
</evidence>
<dbReference type="EMBL" id="CAKXZT010000168">
    <property type="protein sequence ID" value="CAH2408709.1"/>
    <property type="molecule type" value="Genomic_DNA"/>
</dbReference>
<dbReference type="CDD" id="cd02209">
    <property type="entry name" value="cupin_XRE_C"/>
    <property type="match status" value="1"/>
</dbReference>
<dbReference type="PROSITE" id="PS50943">
    <property type="entry name" value="HTH_CROC1"/>
    <property type="match status" value="1"/>
</dbReference>
<organism evidence="3 4">
    <name type="scientific">Mesorhizobium escarrei</name>
    <dbReference type="NCBI Taxonomy" id="666018"/>
    <lineage>
        <taxon>Bacteria</taxon>
        <taxon>Pseudomonadati</taxon>
        <taxon>Pseudomonadota</taxon>
        <taxon>Alphaproteobacteria</taxon>
        <taxon>Hyphomicrobiales</taxon>
        <taxon>Phyllobacteriaceae</taxon>
        <taxon>Mesorhizobium</taxon>
    </lineage>
</organism>
<evidence type="ECO:0000256" key="1">
    <source>
        <dbReference type="ARBA" id="ARBA00023125"/>
    </source>
</evidence>
<dbReference type="SUPFAM" id="SSF51182">
    <property type="entry name" value="RmlC-like cupins"/>
    <property type="match status" value="1"/>
</dbReference>
<dbReference type="Pfam" id="PF07883">
    <property type="entry name" value="Cupin_2"/>
    <property type="match status" value="1"/>
</dbReference>
<sequence length="218" mass="24061">MKFTPNFSPRGFTPRHFHHEKKALSSTAVRSEQENRERLLAGDIRTLRRARGLTLAETGLKLGRSVGWVSQVERGLSIPSLSDLRAFADLFGVPVSLFFSHDVPVENERGVVVRAGSRRTLGTSDSGLVEELLSPDLGGSFEMLRSVFAPGAELKVEARRPTEEAGYVASGNFDIEISGVWHQLGEGDSFRFDGKPFRWRNPGAEPAVVIWVVSPPVY</sequence>
<dbReference type="InterPro" id="IPR014710">
    <property type="entry name" value="RmlC-like_jellyroll"/>
</dbReference>
<keyword evidence="4" id="KW-1185">Reference proteome</keyword>
<keyword evidence="1" id="KW-0238">DNA-binding</keyword>
<dbReference type="CDD" id="cd00093">
    <property type="entry name" value="HTH_XRE"/>
    <property type="match status" value="1"/>
</dbReference>
<dbReference type="InterPro" id="IPR011051">
    <property type="entry name" value="RmlC_Cupin_sf"/>
</dbReference>
<evidence type="ECO:0000313" key="4">
    <source>
        <dbReference type="Proteomes" id="UP001153050"/>
    </source>
</evidence>
<dbReference type="SUPFAM" id="SSF47413">
    <property type="entry name" value="lambda repressor-like DNA-binding domains"/>
    <property type="match status" value="1"/>
</dbReference>
<dbReference type="PANTHER" id="PTHR46797:SF2">
    <property type="entry name" value="TRANSCRIPTIONAL REGULATOR"/>
    <property type="match status" value="1"/>
</dbReference>
<reference evidence="3 4" key="1">
    <citation type="submission" date="2022-03" db="EMBL/GenBank/DDBJ databases">
        <authorList>
            <person name="Brunel B."/>
        </authorList>
    </citation>
    <scope>NUCLEOTIDE SEQUENCE [LARGE SCALE GENOMIC DNA]</scope>
    <source>
        <strain evidence="3">STM5069sample</strain>
    </source>
</reference>
<dbReference type="PANTHER" id="PTHR46797">
    <property type="entry name" value="HTH-TYPE TRANSCRIPTIONAL REGULATOR"/>
    <property type="match status" value="1"/>
</dbReference>
<name>A0ABM9EH72_9HYPH</name>
<gene>
    <name evidence="3" type="ORF">MES5069_70327</name>
</gene>
<dbReference type="InterPro" id="IPR001387">
    <property type="entry name" value="Cro/C1-type_HTH"/>
</dbReference>
<dbReference type="InterPro" id="IPR050807">
    <property type="entry name" value="TransReg_Diox_bact_type"/>
</dbReference>
<dbReference type="InterPro" id="IPR013096">
    <property type="entry name" value="Cupin_2"/>
</dbReference>
<accession>A0ABM9EH72</accession>
<dbReference type="Pfam" id="PF13560">
    <property type="entry name" value="HTH_31"/>
    <property type="match status" value="1"/>
</dbReference>
<feature type="domain" description="HTH cro/C1-type" evidence="2">
    <location>
        <begin position="44"/>
        <end position="98"/>
    </location>
</feature>
<protein>
    <submittedName>
        <fullName evidence="3">Transcriptional regulator, XRE family</fullName>
    </submittedName>
</protein>
<dbReference type="Gene3D" id="2.60.120.10">
    <property type="entry name" value="Jelly Rolls"/>
    <property type="match status" value="1"/>
</dbReference>
<dbReference type="Gene3D" id="1.10.260.40">
    <property type="entry name" value="lambda repressor-like DNA-binding domains"/>
    <property type="match status" value="1"/>
</dbReference>
<comment type="caution">
    <text evidence="3">The sequence shown here is derived from an EMBL/GenBank/DDBJ whole genome shotgun (WGS) entry which is preliminary data.</text>
</comment>
<dbReference type="InterPro" id="IPR010982">
    <property type="entry name" value="Lambda_DNA-bd_dom_sf"/>
</dbReference>
<dbReference type="Proteomes" id="UP001153050">
    <property type="component" value="Unassembled WGS sequence"/>
</dbReference>
<proteinExistence type="predicted"/>
<evidence type="ECO:0000259" key="2">
    <source>
        <dbReference type="PROSITE" id="PS50943"/>
    </source>
</evidence>
<dbReference type="SMART" id="SM00530">
    <property type="entry name" value="HTH_XRE"/>
    <property type="match status" value="1"/>
</dbReference>